<dbReference type="InterPro" id="IPR036661">
    <property type="entry name" value="Luciferase-like_sf"/>
</dbReference>
<evidence type="ECO:0000256" key="4">
    <source>
        <dbReference type="ARBA" id="ARBA00023033"/>
    </source>
</evidence>
<evidence type="ECO:0000313" key="6">
    <source>
        <dbReference type="EMBL" id="GAA4713560.1"/>
    </source>
</evidence>
<keyword evidence="1" id="KW-0285">Flavoprotein</keyword>
<feature type="domain" description="Luciferase-like" evidence="5">
    <location>
        <begin position="31"/>
        <end position="344"/>
    </location>
</feature>
<dbReference type="RefSeq" id="WP_345522848.1">
    <property type="nucleotide sequence ID" value="NZ_BAABKM010000003.1"/>
</dbReference>
<keyword evidence="7" id="KW-1185">Reference proteome</keyword>
<evidence type="ECO:0000256" key="3">
    <source>
        <dbReference type="ARBA" id="ARBA00023002"/>
    </source>
</evidence>
<dbReference type="Proteomes" id="UP001499974">
    <property type="component" value="Unassembled WGS sequence"/>
</dbReference>
<proteinExistence type="predicted"/>
<dbReference type="EMBL" id="BAABKM010000003">
    <property type="protein sequence ID" value="GAA4713560.1"/>
    <property type="molecule type" value="Genomic_DNA"/>
</dbReference>
<sequence>MGLKLHWFLPTSGDSRSLVGAGQGVPGGLTGLGETVESDFRPPTIDYLAQVARTAEQAGFEGVLTPTGTFCEDAWLTTAALLRETTRLKFLVAFRPGTVNPVLAAQMAAAYQRLSGGRLMLNVVTGGEPREQARFGDTASKEERYARTDEFLSVIRGTWSEAPYDFHGRYFDAEGAQVSGGIDPVPPIYFGGSSGPAGPVAARHADVYLTWGEPLEQVAEKLDWMRGLAAEQGRTLRFGLRIHTLSRDTSEEAWAHAQWLLDGLDPATVAKAQEAMQQSESTGQRRMLGLRSRTSYSSARELEVSPNLWTGVGLVRGGAGTALVGSHEEVADRLEDYHRLGIDEFVLSGYPHVEEAYTFAEGVAPVLRRRGLLGNAAAHAEVAAYA</sequence>
<dbReference type="Pfam" id="PF00296">
    <property type="entry name" value="Bac_luciferase"/>
    <property type="match status" value="1"/>
</dbReference>
<keyword evidence="2" id="KW-0288">FMN</keyword>
<accession>A0ABP8XUN7</accession>
<dbReference type="PANTHER" id="PTHR42847">
    <property type="entry name" value="ALKANESULFONATE MONOOXYGENASE"/>
    <property type="match status" value="1"/>
</dbReference>
<protein>
    <submittedName>
        <fullName evidence="6">LLM class flavin-dependent oxidoreductase</fullName>
    </submittedName>
</protein>
<name>A0ABP8XUN7_9ACTN</name>
<organism evidence="6 7">
    <name type="scientific">Nocardioides conyzicola</name>
    <dbReference type="NCBI Taxonomy" id="1651781"/>
    <lineage>
        <taxon>Bacteria</taxon>
        <taxon>Bacillati</taxon>
        <taxon>Actinomycetota</taxon>
        <taxon>Actinomycetes</taxon>
        <taxon>Propionibacteriales</taxon>
        <taxon>Nocardioidaceae</taxon>
        <taxon>Nocardioides</taxon>
    </lineage>
</organism>
<dbReference type="SUPFAM" id="SSF51679">
    <property type="entry name" value="Bacterial luciferase-like"/>
    <property type="match status" value="1"/>
</dbReference>
<dbReference type="InterPro" id="IPR050172">
    <property type="entry name" value="SsuD_RutA_monooxygenase"/>
</dbReference>
<evidence type="ECO:0000256" key="2">
    <source>
        <dbReference type="ARBA" id="ARBA00022643"/>
    </source>
</evidence>
<dbReference type="CDD" id="cd01094">
    <property type="entry name" value="Alkanesulfonate_monoxygenase"/>
    <property type="match status" value="1"/>
</dbReference>
<reference evidence="7" key="1">
    <citation type="journal article" date="2019" name="Int. J. Syst. Evol. Microbiol.">
        <title>The Global Catalogue of Microorganisms (GCM) 10K type strain sequencing project: providing services to taxonomists for standard genome sequencing and annotation.</title>
        <authorList>
            <consortium name="The Broad Institute Genomics Platform"/>
            <consortium name="The Broad Institute Genome Sequencing Center for Infectious Disease"/>
            <person name="Wu L."/>
            <person name="Ma J."/>
        </authorList>
    </citation>
    <scope>NUCLEOTIDE SEQUENCE [LARGE SCALE GENOMIC DNA]</scope>
    <source>
        <strain evidence="7">JCM 18531</strain>
    </source>
</reference>
<evidence type="ECO:0000259" key="5">
    <source>
        <dbReference type="Pfam" id="PF00296"/>
    </source>
</evidence>
<dbReference type="Gene3D" id="3.20.20.30">
    <property type="entry name" value="Luciferase-like domain"/>
    <property type="match status" value="1"/>
</dbReference>
<dbReference type="PANTHER" id="PTHR42847:SF4">
    <property type="entry name" value="ALKANESULFONATE MONOOXYGENASE-RELATED"/>
    <property type="match status" value="1"/>
</dbReference>
<evidence type="ECO:0000256" key="1">
    <source>
        <dbReference type="ARBA" id="ARBA00022630"/>
    </source>
</evidence>
<gene>
    <name evidence="6" type="ORF">GCM10023349_35840</name>
</gene>
<dbReference type="InterPro" id="IPR011251">
    <property type="entry name" value="Luciferase-like_dom"/>
</dbReference>
<keyword evidence="3" id="KW-0560">Oxidoreductase</keyword>
<keyword evidence="4" id="KW-0503">Monooxygenase</keyword>
<comment type="caution">
    <text evidence="6">The sequence shown here is derived from an EMBL/GenBank/DDBJ whole genome shotgun (WGS) entry which is preliminary data.</text>
</comment>
<evidence type="ECO:0000313" key="7">
    <source>
        <dbReference type="Proteomes" id="UP001499974"/>
    </source>
</evidence>